<proteinExistence type="predicted"/>
<feature type="domain" description="DUF7507" evidence="1">
    <location>
        <begin position="715"/>
        <end position="817"/>
    </location>
</feature>
<protein>
    <submittedName>
        <fullName evidence="2">Gliding motility-associated C-terminal domain-containing protein</fullName>
    </submittedName>
</protein>
<dbReference type="InterPro" id="IPR047589">
    <property type="entry name" value="DUF11_rpt"/>
</dbReference>
<dbReference type="PANTHER" id="PTHR24273:SF32">
    <property type="entry name" value="HYALIN"/>
    <property type="match status" value="1"/>
</dbReference>
<dbReference type="InterPro" id="IPR055354">
    <property type="entry name" value="DUF7507"/>
</dbReference>
<evidence type="ECO:0000259" key="1">
    <source>
        <dbReference type="Pfam" id="PF24346"/>
    </source>
</evidence>
<evidence type="ECO:0000313" key="3">
    <source>
        <dbReference type="Proteomes" id="UP000664044"/>
    </source>
</evidence>
<comment type="caution">
    <text evidence="2">The sequence shown here is derived from an EMBL/GenBank/DDBJ whole genome shotgun (WGS) entry which is preliminary data.</text>
</comment>
<dbReference type="Proteomes" id="UP000664044">
    <property type="component" value="Unassembled WGS sequence"/>
</dbReference>
<dbReference type="NCBIfam" id="TIGR01451">
    <property type="entry name" value="B_ant_repeat"/>
    <property type="match status" value="1"/>
</dbReference>
<accession>A0ABS3G4J6</accession>
<evidence type="ECO:0000313" key="2">
    <source>
        <dbReference type="EMBL" id="MBO0354337.1"/>
    </source>
</evidence>
<sequence length="926" mass="98834">MGHFTRLIHINNGNSPVFSELPDGEYTVEIQDSCGNTGVFEFKTDVPKSPVIKPENLCDGQVGSLSIEGLSFLDIEWTKDGDPTVIGTGNTLSFNPFNEATDVGLYHANISYGPNPSACINQTLSFEVISPPDLPEAGTGQTIDILQQDADIINLFDFLTAPYDNYGDWTDLSNTGMLNNEVLDASTLPVGTYQFQYDVKGICSGLDSTTVTINIISSDLTASDDSFSNICPFEAQNNIGNVMDNDTEGGPVVHVDYSISEEVPDPDGIISVNPDGSVDVAANAQPGQTYTLEYRITEVANSNNFDTGILTVTINVDTIDPTFNETLPSDVTVECDAIPAPEILTASDDCGTSVVTFNETTAAGSCPNTYTLTREWTAEDLSGNTAVHTQVVTVEDTAAPTFNETLPTDITVACDAVPTAPPLTATDNCGTATVAFSESAVGTCAGNYTITREWVATDQCGLTTSHTQVITVEDNIAPTFNESLPTNITVACDAVPTVDTLTASDNCGTATVTYDETMALGSCPGNYSIRREWTATDDCGNTTIHAQVITVEDTTTPMFNEPLPTDITVSCDAVPMADTLTATDSCGTASVTFNETIMPGSCPGNYMISRQWTATDECGLTSVHIQTITVEDTTPPTFNETLPTDITVACDAIPIAETLTASDICGTTTVTLTETIVSGDPSGDHVLERVWTTTDECSNSTSHSQQVTVMSCIENPDIALIKTGSFQDENNDTFAQEGESITYTFTVVNTGDVPLNDLQIKDDMLEPSTIPVSPSTLLPGESVTANASYRLTKMDMEGESISNTAKVSAKTENGSDILDVSGTAAGNDDPTVIQLRMKSGNVTIPNVITPNGDGKNDFFSLSGLPPTTRAYLVITNRWGNEVYKNSDYQNDFNGHGLNEGTYFYQLSISGPSNTEQSYHGWLFIKR</sequence>
<reference evidence="2 3" key="1">
    <citation type="submission" date="2021-03" db="EMBL/GenBank/DDBJ databases">
        <title>Muricauda lutimaris sp. nov. and Muricauda ruestringensis sp. nov, two marine members of the Flavobacteriaceae isolated from deep sea sediments of Western Pacific.</title>
        <authorList>
            <person name="Zhao S."/>
            <person name="Liu R."/>
        </authorList>
    </citation>
    <scope>NUCLEOTIDE SEQUENCE [LARGE SCALE GENOMIC DNA]</scope>
    <source>
        <strain evidence="2 3">BC31-1-A7</strain>
    </source>
</reference>
<organism evidence="2 3">
    <name type="scientific">Flagellimonas aurea</name>
    <dbReference type="NCBI Taxonomy" id="2915619"/>
    <lineage>
        <taxon>Bacteria</taxon>
        <taxon>Pseudomonadati</taxon>
        <taxon>Bacteroidota</taxon>
        <taxon>Flavobacteriia</taxon>
        <taxon>Flavobacteriales</taxon>
        <taxon>Flavobacteriaceae</taxon>
        <taxon>Flagellimonas</taxon>
    </lineage>
</organism>
<dbReference type="Pfam" id="PF13585">
    <property type="entry name" value="CHU_C"/>
    <property type="match status" value="1"/>
</dbReference>
<dbReference type="InterPro" id="IPR026341">
    <property type="entry name" value="T9SS_type_B"/>
</dbReference>
<dbReference type="NCBIfam" id="TIGR04131">
    <property type="entry name" value="Bac_Flav_CTERM"/>
    <property type="match status" value="1"/>
</dbReference>
<dbReference type="RefSeq" id="WP_207033307.1">
    <property type="nucleotide sequence ID" value="NZ_JAFLNL010000004.1"/>
</dbReference>
<name>A0ABS3G4J6_9FLAO</name>
<gene>
    <name evidence="2" type="ORF">J0656_09925</name>
</gene>
<dbReference type="PANTHER" id="PTHR24273">
    <property type="entry name" value="FI04643P-RELATED"/>
    <property type="match status" value="1"/>
</dbReference>
<dbReference type="Pfam" id="PF24346">
    <property type="entry name" value="DUF7507"/>
    <property type="match status" value="1"/>
</dbReference>
<dbReference type="EMBL" id="JAFLNL010000004">
    <property type="protein sequence ID" value="MBO0354337.1"/>
    <property type="molecule type" value="Genomic_DNA"/>
</dbReference>
<keyword evidence="3" id="KW-1185">Reference proteome</keyword>